<comment type="subcellular location">
    <subcellularLocation>
        <location evidence="2">Cytoplasm</location>
    </subcellularLocation>
</comment>
<keyword evidence="9" id="KW-0233">DNA recombination</keyword>
<keyword evidence="6" id="KW-0159">Chromosome partition</keyword>
<dbReference type="GO" id="GO:0015074">
    <property type="term" value="P:DNA integration"/>
    <property type="evidence" value="ECO:0007669"/>
    <property type="project" value="UniProtKB-KW"/>
</dbReference>
<evidence type="ECO:0000256" key="1">
    <source>
        <dbReference type="ARBA" id="ARBA00003283"/>
    </source>
</evidence>
<dbReference type="Gene3D" id="1.10.150.130">
    <property type="match status" value="1"/>
</dbReference>
<evidence type="ECO:0000256" key="9">
    <source>
        <dbReference type="ARBA" id="ARBA00023172"/>
    </source>
</evidence>
<keyword evidence="15" id="KW-1185">Reference proteome</keyword>
<dbReference type="PROSITE" id="PS51900">
    <property type="entry name" value="CB"/>
    <property type="match status" value="1"/>
</dbReference>
<evidence type="ECO:0000313" key="14">
    <source>
        <dbReference type="EMBL" id="GFO85876.1"/>
    </source>
</evidence>
<evidence type="ECO:0000256" key="6">
    <source>
        <dbReference type="ARBA" id="ARBA00022829"/>
    </source>
</evidence>
<keyword evidence="8 11" id="KW-0238">DNA-binding</keyword>
<dbReference type="InterPro" id="IPR002104">
    <property type="entry name" value="Integrase_catalytic"/>
</dbReference>
<dbReference type="AlphaFoldDB" id="A0A916QA82"/>
<accession>A0A916QA82</accession>
<dbReference type="PANTHER" id="PTHR30349">
    <property type="entry name" value="PHAGE INTEGRASE-RELATED"/>
    <property type="match status" value="1"/>
</dbReference>
<reference evidence="14" key="1">
    <citation type="submission" date="2020-06" db="EMBL/GenBank/DDBJ databases">
        <title>Characterization of fructooligosaccharide metabolism and fructooligosaccharide-degrading enzymes in human commensal butyrate producers.</title>
        <authorList>
            <person name="Tanno H."/>
            <person name="Fujii T."/>
            <person name="Hirano K."/>
            <person name="Maeno S."/>
            <person name="Tonozuka T."/>
            <person name="Sakamoto M."/>
            <person name="Ohkuma M."/>
            <person name="Tochio T."/>
            <person name="Endo A."/>
        </authorList>
    </citation>
    <scope>NUCLEOTIDE SEQUENCE</scope>
    <source>
        <strain evidence="14">JCM 17466</strain>
    </source>
</reference>
<proteinExistence type="inferred from homology"/>
<evidence type="ECO:0000313" key="15">
    <source>
        <dbReference type="Proteomes" id="UP000613208"/>
    </source>
</evidence>
<dbReference type="PANTHER" id="PTHR30349:SF77">
    <property type="entry name" value="TYROSINE RECOMBINASE XERC"/>
    <property type="match status" value="1"/>
</dbReference>
<evidence type="ECO:0000256" key="2">
    <source>
        <dbReference type="ARBA" id="ARBA00004496"/>
    </source>
</evidence>
<evidence type="ECO:0000256" key="10">
    <source>
        <dbReference type="ARBA" id="ARBA00023306"/>
    </source>
</evidence>
<dbReference type="GO" id="GO:0051301">
    <property type="term" value="P:cell division"/>
    <property type="evidence" value="ECO:0007669"/>
    <property type="project" value="UniProtKB-KW"/>
</dbReference>
<dbReference type="InterPro" id="IPR011010">
    <property type="entry name" value="DNA_brk_join_enz"/>
</dbReference>
<comment type="similarity">
    <text evidence="3">Belongs to the 'phage' integrase family.</text>
</comment>
<dbReference type="InterPro" id="IPR050090">
    <property type="entry name" value="Tyrosine_recombinase_XerCD"/>
</dbReference>
<comment type="caution">
    <text evidence="14">The sequence shown here is derived from an EMBL/GenBank/DDBJ whole genome shotgun (WGS) entry which is preliminary data.</text>
</comment>
<name>A0A916QA82_9FIRM</name>
<evidence type="ECO:0000259" key="12">
    <source>
        <dbReference type="PROSITE" id="PS51898"/>
    </source>
</evidence>
<evidence type="ECO:0000256" key="3">
    <source>
        <dbReference type="ARBA" id="ARBA00008857"/>
    </source>
</evidence>
<dbReference type="InterPro" id="IPR004107">
    <property type="entry name" value="Integrase_SAM-like_N"/>
</dbReference>
<gene>
    <name evidence="14" type="ORF">ANBU17_22230</name>
</gene>
<dbReference type="InterPro" id="IPR013762">
    <property type="entry name" value="Integrase-like_cat_sf"/>
</dbReference>
<dbReference type="GO" id="GO:0003677">
    <property type="term" value="F:DNA binding"/>
    <property type="evidence" value="ECO:0007669"/>
    <property type="project" value="UniProtKB-UniRule"/>
</dbReference>
<comment type="function">
    <text evidence="1">Site-specific tyrosine recombinase, which acts by catalyzing the cutting and rejoining of the recombining DNA molecules.</text>
</comment>
<evidence type="ECO:0000256" key="4">
    <source>
        <dbReference type="ARBA" id="ARBA00022490"/>
    </source>
</evidence>
<dbReference type="Pfam" id="PF00589">
    <property type="entry name" value="Phage_integrase"/>
    <property type="match status" value="1"/>
</dbReference>
<evidence type="ECO:0000259" key="13">
    <source>
        <dbReference type="PROSITE" id="PS51900"/>
    </source>
</evidence>
<dbReference type="Pfam" id="PF13495">
    <property type="entry name" value="Phage_int_SAM_4"/>
    <property type="match status" value="1"/>
</dbReference>
<keyword evidence="10" id="KW-0131">Cell cycle</keyword>
<evidence type="ECO:0000256" key="8">
    <source>
        <dbReference type="ARBA" id="ARBA00023125"/>
    </source>
</evidence>
<dbReference type="GO" id="GO:0006310">
    <property type="term" value="P:DNA recombination"/>
    <property type="evidence" value="ECO:0007669"/>
    <property type="project" value="UniProtKB-KW"/>
</dbReference>
<dbReference type="GO" id="GO:0005737">
    <property type="term" value="C:cytoplasm"/>
    <property type="evidence" value="ECO:0007669"/>
    <property type="project" value="UniProtKB-SubCell"/>
</dbReference>
<dbReference type="Proteomes" id="UP000613208">
    <property type="component" value="Unassembled WGS sequence"/>
</dbReference>
<evidence type="ECO:0000256" key="5">
    <source>
        <dbReference type="ARBA" id="ARBA00022618"/>
    </source>
</evidence>
<evidence type="ECO:0000256" key="11">
    <source>
        <dbReference type="PROSITE-ProRule" id="PRU01248"/>
    </source>
</evidence>
<dbReference type="NCBIfam" id="NF040815">
    <property type="entry name" value="recomb_XerA_Arch"/>
    <property type="match status" value="1"/>
</dbReference>
<keyword evidence="5" id="KW-0132">Cell division</keyword>
<feature type="domain" description="Tyr recombinase" evidence="12">
    <location>
        <begin position="154"/>
        <end position="327"/>
    </location>
</feature>
<dbReference type="RefSeq" id="WP_201311567.1">
    <property type="nucleotide sequence ID" value="NZ_BLYI01000047.1"/>
</dbReference>
<sequence>MKNQLIQLILDDMNSTLNHTQLRKLRKVLSIHLTAFSRLEPVDSNDKIYQLENNEILQRFVASKKLEGCSAKTLRYYSTTIQKMLTELNQPVCDIQTDDLRNYLSDYQAVHKNSRVTIDNIRRIFSSFFAWLEDEEYILKSPVRRIHRIKTSRVVKDVFSDEDIELLRENCEHPRDLAMLDLLLSTGIRVGELVNLDISDVNFIERQCVVLGKGNHERLVYFDAKTKLHLQEYLESRDCSSTALFTTFYKPYRRLTIAAVELRLKQIGEKAHVENVHPHKFRRTLATMAIDKGMPVEQVQRLLGHVRIDTTMHYAMVNEANVKNSHRKYIG</sequence>
<dbReference type="InterPro" id="IPR044068">
    <property type="entry name" value="CB"/>
</dbReference>
<organism evidence="14 15">
    <name type="scientific">Anaerostipes butyraticus</name>
    <dbReference type="NCBI Taxonomy" id="645466"/>
    <lineage>
        <taxon>Bacteria</taxon>
        <taxon>Bacillati</taxon>
        <taxon>Bacillota</taxon>
        <taxon>Clostridia</taxon>
        <taxon>Lachnospirales</taxon>
        <taxon>Lachnospiraceae</taxon>
        <taxon>Anaerostipes</taxon>
    </lineage>
</organism>
<protein>
    <submittedName>
        <fullName evidence="14">Integrase</fullName>
    </submittedName>
</protein>
<dbReference type="EMBL" id="BLYI01000047">
    <property type="protein sequence ID" value="GFO85876.1"/>
    <property type="molecule type" value="Genomic_DNA"/>
</dbReference>
<keyword evidence="4" id="KW-0963">Cytoplasm</keyword>
<evidence type="ECO:0000256" key="7">
    <source>
        <dbReference type="ARBA" id="ARBA00022908"/>
    </source>
</evidence>
<dbReference type="InterPro" id="IPR010998">
    <property type="entry name" value="Integrase_recombinase_N"/>
</dbReference>
<feature type="domain" description="Core-binding (CB)" evidence="13">
    <location>
        <begin position="51"/>
        <end position="133"/>
    </location>
</feature>
<dbReference type="SUPFAM" id="SSF56349">
    <property type="entry name" value="DNA breaking-rejoining enzymes"/>
    <property type="match status" value="1"/>
</dbReference>
<dbReference type="Gene3D" id="1.10.443.10">
    <property type="entry name" value="Intergrase catalytic core"/>
    <property type="match status" value="1"/>
</dbReference>
<keyword evidence="7" id="KW-0229">DNA integration</keyword>
<dbReference type="GO" id="GO:0007059">
    <property type="term" value="P:chromosome segregation"/>
    <property type="evidence" value="ECO:0007669"/>
    <property type="project" value="UniProtKB-KW"/>
</dbReference>
<dbReference type="PROSITE" id="PS51898">
    <property type="entry name" value="TYR_RECOMBINASE"/>
    <property type="match status" value="1"/>
</dbReference>